<dbReference type="OrthoDB" id="292862at2"/>
<protein>
    <recommendedName>
        <fullName evidence="4">PEP-CTERM protein-sorting domain-containing protein</fullName>
    </recommendedName>
</protein>
<dbReference type="NCBIfam" id="TIGR02595">
    <property type="entry name" value="PEP_CTERM"/>
    <property type="match status" value="1"/>
</dbReference>
<keyword evidence="1" id="KW-0732">Signal</keyword>
<feature type="chain" id="PRO_5021818438" description="PEP-CTERM protein-sorting domain-containing protein" evidence="1">
    <location>
        <begin position="23"/>
        <end position="249"/>
    </location>
</feature>
<proteinExistence type="predicted"/>
<evidence type="ECO:0000313" key="2">
    <source>
        <dbReference type="EMBL" id="QDV26367.1"/>
    </source>
</evidence>
<feature type="signal peptide" evidence="1">
    <location>
        <begin position="1"/>
        <end position="22"/>
    </location>
</feature>
<organism evidence="2 3">
    <name type="scientific">Aureliella helgolandensis</name>
    <dbReference type="NCBI Taxonomy" id="2527968"/>
    <lineage>
        <taxon>Bacteria</taxon>
        <taxon>Pseudomonadati</taxon>
        <taxon>Planctomycetota</taxon>
        <taxon>Planctomycetia</taxon>
        <taxon>Pirellulales</taxon>
        <taxon>Pirellulaceae</taxon>
        <taxon>Aureliella</taxon>
    </lineage>
</organism>
<dbReference type="RefSeq" id="WP_145082465.1">
    <property type="nucleotide sequence ID" value="NZ_CP036298.1"/>
</dbReference>
<dbReference type="KEGG" id="ahel:Q31a_47410"/>
<gene>
    <name evidence="2" type="ORF">Q31a_47410</name>
</gene>
<evidence type="ECO:0000256" key="1">
    <source>
        <dbReference type="SAM" id="SignalP"/>
    </source>
</evidence>
<accession>A0A518GCT5</accession>
<dbReference type="InterPro" id="IPR013424">
    <property type="entry name" value="Ice-binding_C"/>
</dbReference>
<dbReference type="EMBL" id="CP036298">
    <property type="protein sequence ID" value="QDV26367.1"/>
    <property type="molecule type" value="Genomic_DNA"/>
</dbReference>
<evidence type="ECO:0008006" key="4">
    <source>
        <dbReference type="Google" id="ProtNLM"/>
    </source>
</evidence>
<name>A0A518GCT5_9BACT</name>
<evidence type="ECO:0000313" key="3">
    <source>
        <dbReference type="Proteomes" id="UP000318017"/>
    </source>
</evidence>
<dbReference type="AlphaFoldDB" id="A0A518GCT5"/>
<dbReference type="Proteomes" id="UP000318017">
    <property type="component" value="Chromosome"/>
</dbReference>
<sequence precursor="true">MRIITRGLALLLVFAAGNCCRADLIIEIQDVQVQVGTPSSVNVYVHNSAGEVNVGIYDLKFNISAPQFGGAGILEFRPSADQSKSELSDSGYIFSGQTGTGFTSVRQDANGNRQQLVQSDSVAGYIGFPSGNTILVGTTPKLVATLELAAVRSDSKPSDFEISLDRSSTFSVFNGGPQPVAIAAQSFATSADNVANGTQFTNFGTIRVTAVPEPSSSLLLLCAVGVNVFRRRRNCKQSSSAVPRRIPLE</sequence>
<keyword evidence="3" id="KW-1185">Reference proteome</keyword>
<reference evidence="2 3" key="1">
    <citation type="submission" date="2019-02" db="EMBL/GenBank/DDBJ databases">
        <title>Deep-cultivation of Planctomycetes and their phenomic and genomic characterization uncovers novel biology.</title>
        <authorList>
            <person name="Wiegand S."/>
            <person name="Jogler M."/>
            <person name="Boedeker C."/>
            <person name="Pinto D."/>
            <person name="Vollmers J."/>
            <person name="Rivas-Marin E."/>
            <person name="Kohn T."/>
            <person name="Peeters S.H."/>
            <person name="Heuer A."/>
            <person name="Rast P."/>
            <person name="Oberbeckmann S."/>
            <person name="Bunk B."/>
            <person name="Jeske O."/>
            <person name="Meyerdierks A."/>
            <person name="Storesund J.E."/>
            <person name="Kallscheuer N."/>
            <person name="Luecker S."/>
            <person name="Lage O.M."/>
            <person name="Pohl T."/>
            <person name="Merkel B.J."/>
            <person name="Hornburger P."/>
            <person name="Mueller R.-W."/>
            <person name="Bruemmer F."/>
            <person name="Labrenz M."/>
            <person name="Spormann A.M."/>
            <person name="Op den Camp H."/>
            <person name="Overmann J."/>
            <person name="Amann R."/>
            <person name="Jetten M.S.M."/>
            <person name="Mascher T."/>
            <person name="Medema M.H."/>
            <person name="Devos D.P."/>
            <person name="Kaster A.-K."/>
            <person name="Ovreas L."/>
            <person name="Rohde M."/>
            <person name="Galperin M.Y."/>
            <person name="Jogler C."/>
        </authorList>
    </citation>
    <scope>NUCLEOTIDE SEQUENCE [LARGE SCALE GENOMIC DNA]</scope>
    <source>
        <strain evidence="2 3">Q31a</strain>
    </source>
</reference>